<dbReference type="InterPro" id="IPR046828">
    <property type="entry name" value="RepSA"/>
</dbReference>
<accession>A0ABP6ZDK4</accession>
<feature type="compositionally biased region" description="Basic and acidic residues" evidence="1">
    <location>
        <begin position="595"/>
        <end position="615"/>
    </location>
</feature>
<evidence type="ECO:0000313" key="3">
    <source>
        <dbReference type="Proteomes" id="UP001501074"/>
    </source>
</evidence>
<reference evidence="3" key="1">
    <citation type="journal article" date="2019" name="Int. J. Syst. Evol. Microbiol.">
        <title>The Global Catalogue of Microorganisms (GCM) 10K type strain sequencing project: providing services to taxonomists for standard genome sequencing and annotation.</title>
        <authorList>
            <consortium name="The Broad Institute Genomics Platform"/>
            <consortium name="The Broad Institute Genome Sequencing Center for Infectious Disease"/>
            <person name="Wu L."/>
            <person name="Ma J."/>
        </authorList>
    </citation>
    <scope>NUCLEOTIDE SEQUENCE [LARGE SCALE GENOMIC DNA]</scope>
    <source>
        <strain evidence="3">JCM 16902</strain>
    </source>
</reference>
<organism evidence="2 3">
    <name type="scientific">Kineosporia mesophila</name>
    <dbReference type="NCBI Taxonomy" id="566012"/>
    <lineage>
        <taxon>Bacteria</taxon>
        <taxon>Bacillati</taxon>
        <taxon>Actinomycetota</taxon>
        <taxon>Actinomycetes</taxon>
        <taxon>Kineosporiales</taxon>
        <taxon>Kineosporiaceae</taxon>
        <taxon>Kineosporia</taxon>
    </lineage>
</organism>
<proteinExistence type="predicted"/>
<keyword evidence="3" id="KW-1185">Reference proteome</keyword>
<dbReference type="Pfam" id="PF20199">
    <property type="entry name" value="RepSA"/>
    <property type="match status" value="1"/>
</dbReference>
<feature type="compositionally biased region" description="Basic and acidic residues" evidence="1">
    <location>
        <begin position="197"/>
        <end position="209"/>
    </location>
</feature>
<name>A0ABP6ZDK4_9ACTN</name>
<evidence type="ECO:0000256" key="1">
    <source>
        <dbReference type="SAM" id="MobiDB-lite"/>
    </source>
</evidence>
<feature type="region of interest" description="Disordered" evidence="1">
    <location>
        <begin position="196"/>
        <end position="241"/>
    </location>
</feature>
<feature type="region of interest" description="Disordered" evidence="1">
    <location>
        <begin position="1"/>
        <end position="24"/>
    </location>
</feature>
<sequence>MTTLPNQHHRADTTPMASVEPQRIERQTSNLSVAGSNPAANALNNPMQPLGASIGNLTRNSRAERARMPVALHVAEDVAITHGVCIRPITQRVTDTLTGEVTLVDVPCGATLESKCPPCAQRARRLRMHQCRAGWHAETDPIPDEDPSTDPQRDLVAVRADVTAARDEFIALGDHEAAEAAAESLDAIDAELAELGMRGHLEPQKPETARRKRSTRRRQDAPNLPRRAMAKTTVGQTFTGNGGKVYRPSMFVTVTLPGYGRVDQNGTPVDPGRYDYRRAARDAIHFPRLMDRLVQNLRRVAGYEVQYFATVEPQRRLAPHAHIAIRGTIPRALVRQVIAATYHQVWWPTAETPLYVREDEIPFWDEEADQTDAAGNPVGDSVGYLDPTTAAVLPTWEEALDDLDEIEGLKPQHVVRFGIQSDIQGLLSGSPDADRRIGYLAKYLTKAMGAAHGEATDAAVTAHVDRFVSALKYEPCSPGCANWLRYGVQPKNARPGMVPGSCKAKAHRREHLGYGGRRVLVSRKWSGKTLTDHRHERRAFVLALLGVDPDEATGGDKTSDRYVWEPVNPNELPPLSTRLLHAISQRQTWRSAYEAAKDGEPPKPNDRRQTMEGAA</sequence>
<dbReference type="Proteomes" id="UP001501074">
    <property type="component" value="Unassembled WGS sequence"/>
</dbReference>
<dbReference type="EMBL" id="BAAAZO010000003">
    <property type="protein sequence ID" value="GAA3604341.1"/>
    <property type="molecule type" value="Genomic_DNA"/>
</dbReference>
<gene>
    <name evidence="2" type="ORF">GCM10022223_19970</name>
</gene>
<protein>
    <recommendedName>
        <fullName evidence="4">Replication initiator protein</fullName>
    </recommendedName>
</protein>
<evidence type="ECO:0000313" key="2">
    <source>
        <dbReference type="EMBL" id="GAA3604341.1"/>
    </source>
</evidence>
<feature type="region of interest" description="Disordered" evidence="1">
    <location>
        <begin position="590"/>
        <end position="615"/>
    </location>
</feature>
<evidence type="ECO:0008006" key="4">
    <source>
        <dbReference type="Google" id="ProtNLM"/>
    </source>
</evidence>
<dbReference type="RefSeq" id="WP_231482927.1">
    <property type="nucleotide sequence ID" value="NZ_BAAAZO010000003.1"/>
</dbReference>
<comment type="caution">
    <text evidence="2">The sequence shown here is derived from an EMBL/GenBank/DDBJ whole genome shotgun (WGS) entry which is preliminary data.</text>
</comment>